<dbReference type="PANTHER" id="PTHR35894">
    <property type="entry name" value="GENERAL SECRETION PATHWAY PROTEIN A-RELATED"/>
    <property type="match status" value="1"/>
</dbReference>
<keyword evidence="1" id="KW-0472">Membrane</keyword>
<dbReference type="eggNOG" id="COG3267">
    <property type="taxonomic scope" value="Bacteria"/>
</dbReference>
<organism evidence="3 4">
    <name type="scientific">Idiomarina xiamenensis 10-D-4</name>
    <dbReference type="NCBI Taxonomy" id="740709"/>
    <lineage>
        <taxon>Bacteria</taxon>
        <taxon>Pseudomonadati</taxon>
        <taxon>Pseudomonadota</taxon>
        <taxon>Gammaproteobacteria</taxon>
        <taxon>Alteromonadales</taxon>
        <taxon>Idiomarinaceae</taxon>
        <taxon>Idiomarina</taxon>
    </lineage>
</organism>
<keyword evidence="1" id="KW-1133">Transmembrane helix</keyword>
<evidence type="ECO:0000256" key="1">
    <source>
        <dbReference type="SAM" id="Phobius"/>
    </source>
</evidence>
<sequence>MYLAHYGLHELPFTLTPNTSFYCDLAGHRDALEVLLTALNSGEGFIKVVGEVGTGKTLLCRQLLNEIPQHYTTAYIPNPYLSPVELRQAIAHELGVQLPDTDNQQQLAQALQQRLLTLSGEGHPVVIILDEAQALPDDSLEALRLLSNLETERRKLLHVILLGQPELDQRLASPSLRQLRQRMSFSYQLTALNLQETAGYISHRLQVAGYRGPALFSATLVTQLHRASRGIPRLINVLCHKMLMLGYGAGRYRLGHEDLRLAVLDTDDASWQRRSRSTVLISLLSFSLIAAFGYVYWSHLA</sequence>
<dbReference type="AlphaFoldDB" id="K2KF78"/>
<evidence type="ECO:0000313" key="4">
    <source>
        <dbReference type="Proteomes" id="UP000014115"/>
    </source>
</evidence>
<feature type="domain" description="AAA+ ATPase" evidence="2">
    <location>
        <begin position="42"/>
        <end position="184"/>
    </location>
</feature>
<dbReference type="Gene3D" id="3.40.50.300">
    <property type="entry name" value="P-loop containing nucleotide triphosphate hydrolases"/>
    <property type="match status" value="1"/>
</dbReference>
<dbReference type="PATRIC" id="fig|740709.3.peg.734"/>
<feature type="transmembrane region" description="Helical" evidence="1">
    <location>
        <begin position="279"/>
        <end position="297"/>
    </location>
</feature>
<dbReference type="OrthoDB" id="9780149at2"/>
<gene>
    <name evidence="3" type="ORF">A10D4_03645</name>
</gene>
<keyword evidence="4" id="KW-1185">Reference proteome</keyword>
<dbReference type="InterPro" id="IPR052026">
    <property type="entry name" value="ExeA_AAA_ATPase_DNA-bind"/>
</dbReference>
<dbReference type="Proteomes" id="UP000014115">
    <property type="component" value="Unassembled WGS sequence"/>
</dbReference>
<evidence type="ECO:0000259" key="2">
    <source>
        <dbReference type="SMART" id="SM00382"/>
    </source>
</evidence>
<accession>K2KF78</accession>
<name>K2KF78_9GAMM</name>
<comment type="caution">
    <text evidence="3">The sequence shown here is derived from an EMBL/GenBank/DDBJ whole genome shotgun (WGS) entry which is preliminary data.</text>
</comment>
<protein>
    <submittedName>
        <fullName evidence="3">General secretion pathway ATPase</fullName>
    </submittedName>
</protein>
<dbReference type="SUPFAM" id="SSF52540">
    <property type="entry name" value="P-loop containing nucleoside triphosphate hydrolases"/>
    <property type="match status" value="1"/>
</dbReference>
<dbReference type="InterPro" id="IPR003593">
    <property type="entry name" value="AAA+_ATPase"/>
</dbReference>
<dbReference type="InterPro" id="IPR049945">
    <property type="entry name" value="AAA_22"/>
</dbReference>
<proteinExistence type="predicted"/>
<dbReference type="EMBL" id="AMRG01000003">
    <property type="protein sequence ID" value="EKE85407.1"/>
    <property type="molecule type" value="Genomic_DNA"/>
</dbReference>
<reference evidence="3 4" key="1">
    <citation type="journal article" date="2012" name="J. Bacteriol.">
        <title>Genome Sequence of Idiomarina xiamenensis Type Strain 10-D-4.</title>
        <authorList>
            <person name="Lai Q."/>
            <person name="Wang L."/>
            <person name="Wang W."/>
            <person name="Shao Z."/>
        </authorList>
    </citation>
    <scope>NUCLEOTIDE SEQUENCE [LARGE SCALE GENOMIC DNA]</scope>
    <source>
        <strain evidence="3 4">10-D-4</strain>
    </source>
</reference>
<keyword evidence="1" id="KW-0812">Transmembrane</keyword>
<dbReference type="CDD" id="cd00009">
    <property type="entry name" value="AAA"/>
    <property type="match status" value="1"/>
</dbReference>
<dbReference type="InterPro" id="IPR027417">
    <property type="entry name" value="P-loop_NTPase"/>
</dbReference>
<dbReference type="RefSeq" id="WP_008487799.1">
    <property type="nucleotide sequence ID" value="NZ_AMRG01000003.1"/>
</dbReference>
<dbReference type="STRING" id="740709.A10D4_03645"/>
<evidence type="ECO:0000313" key="3">
    <source>
        <dbReference type="EMBL" id="EKE85407.1"/>
    </source>
</evidence>
<dbReference type="Pfam" id="PF13401">
    <property type="entry name" value="AAA_22"/>
    <property type="match status" value="1"/>
</dbReference>
<dbReference type="GO" id="GO:0016887">
    <property type="term" value="F:ATP hydrolysis activity"/>
    <property type="evidence" value="ECO:0007669"/>
    <property type="project" value="InterPro"/>
</dbReference>
<dbReference type="SMART" id="SM00382">
    <property type="entry name" value="AAA"/>
    <property type="match status" value="1"/>
</dbReference>
<dbReference type="PANTHER" id="PTHR35894:SF7">
    <property type="entry name" value="GENERAL SECRETION PATHWAY PROTEIN A-RELATED"/>
    <property type="match status" value="1"/>
</dbReference>